<proteinExistence type="predicted"/>
<accession>A0A812NXX2</accession>
<evidence type="ECO:0000313" key="2">
    <source>
        <dbReference type="EMBL" id="CAE7331706.1"/>
    </source>
</evidence>
<protein>
    <submittedName>
        <fullName evidence="2">Unc-47 protein</fullName>
    </submittedName>
</protein>
<dbReference type="EMBL" id="CAJNJA010013899">
    <property type="protein sequence ID" value="CAE7331706.1"/>
    <property type="molecule type" value="Genomic_DNA"/>
</dbReference>
<gene>
    <name evidence="2" type="primary">unc-47</name>
    <name evidence="2" type="ORF">SNEC2469_LOCUS8417</name>
</gene>
<feature type="compositionally biased region" description="Pro residues" evidence="1">
    <location>
        <begin position="120"/>
        <end position="131"/>
    </location>
</feature>
<evidence type="ECO:0000313" key="3">
    <source>
        <dbReference type="Proteomes" id="UP000601435"/>
    </source>
</evidence>
<comment type="caution">
    <text evidence="2">The sequence shown here is derived from an EMBL/GenBank/DDBJ whole genome shotgun (WGS) entry which is preliminary data.</text>
</comment>
<organism evidence="2 3">
    <name type="scientific">Symbiodinium necroappetens</name>
    <dbReference type="NCBI Taxonomy" id="1628268"/>
    <lineage>
        <taxon>Eukaryota</taxon>
        <taxon>Sar</taxon>
        <taxon>Alveolata</taxon>
        <taxon>Dinophyceae</taxon>
        <taxon>Suessiales</taxon>
        <taxon>Symbiodiniaceae</taxon>
        <taxon>Symbiodinium</taxon>
    </lineage>
</organism>
<dbReference type="Proteomes" id="UP000601435">
    <property type="component" value="Unassembled WGS sequence"/>
</dbReference>
<evidence type="ECO:0000256" key="1">
    <source>
        <dbReference type="SAM" id="MobiDB-lite"/>
    </source>
</evidence>
<sequence length="301" mass="32653">MELACANEQCSYLVHRTEPFGGFCCKRCHQSWSSGRPAQHGFLCEQRSAQRHAARAPPNQPQDPLPALKRRRKAQQVPLQEPPARSLQEPASSASSTPSAPTAPAAPASLRPAPADVSPEAPPPQPVPREPAAPELPRLGLATRPTLLWDSGWADNLIRRCTQHLAFASRALQKPKTEETVAAVPAVIARALQKPKTEETVAAVSSVIDINDDDDDSPVLSRRTPNELVRGGVKRRWLGLAPNTTRPLPSEPSRFLKTEVKQEVKGEVKEEVGLEDEVETAEDEEAEDEEVPLTTGPSASA</sequence>
<feature type="region of interest" description="Disordered" evidence="1">
    <location>
        <begin position="47"/>
        <end position="138"/>
    </location>
</feature>
<dbReference type="OrthoDB" id="10469231at2759"/>
<keyword evidence="3" id="KW-1185">Reference proteome</keyword>
<name>A0A812NXX2_9DINO</name>
<dbReference type="AlphaFoldDB" id="A0A812NXX2"/>
<feature type="compositionally biased region" description="Acidic residues" evidence="1">
    <location>
        <begin position="273"/>
        <end position="291"/>
    </location>
</feature>
<reference evidence="2" key="1">
    <citation type="submission" date="2021-02" db="EMBL/GenBank/DDBJ databases">
        <authorList>
            <person name="Dougan E. K."/>
            <person name="Rhodes N."/>
            <person name="Thang M."/>
            <person name="Chan C."/>
        </authorList>
    </citation>
    <scope>NUCLEOTIDE SEQUENCE</scope>
</reference>
<feature type="compositionally biased region" description="Low complexity" evidence="1">
    <location>
        <begin position="90"/>
        <end position="119"/>
    </location>
</feature>
<feature type="region of interest" description="Disordered" evidence="1">
    <location>
        <begin position="266"/>
        <end position="301"/>
    </location>
</feature>